<feature type="chain" id="PRO_5047288290" evidence="1">
    <location>
        <begin position="19"/>
        <end position="289"/>
    </location>
</feature>
<name>A0ABR6XPN7_9BURK</name>
<feature type="signal peptide" evidence="1">
    <location>
        <begin position="1"/>
        <end position="18"/>
    </location>
</feature>
<evidence type="ECO:0000256" key="1">
    <source>
        <dbReference type="SAM" id="SignalP"/>
    </source>
</evidence>
<dbReference type="EMBL" id="JACOFU010000002">
    <property type="protein sequence ID" value="MBC3831447.1"/>
    <property type="molecule type" value="Genomic_DNA"/>
</dbReference>
<dbReference type="Proteomes" id="UP000643610">
    <property type="component" value="Unassembled WGS sequence"/>
</dbReference>
<gene>
    <name evidence="2" type="ORF">H8K33_07995</name>
</gene>
<dbReference type="RefSeq" id="WP_186890441.1">
    <property type="nucleotide sequence ID" value="NZ_JACOFU010000002.1"/>
</dbReference>
<dbReference type="Gene3D" id="1.20.1270.180">
    <property type="match status" value="1"/>
</dbReference>
<comment type="caution">
    <text evidence="2">The sequence shown here is derived from an EMBL/GenBank/DDBJ whole genome shotgun (WGS) entry which is preliminary data.</text>
</comment>
<reference evidence="2 3" key="1">
    <citation type="submission" date="2020-08" db="EMBL/GenBank/DDBJ databases">
        <title>Novel species isolated from subtropical streams in China.</title>
        <authorList>
            <person name="Lu H."/>
        </authorList>
    </citation>
    <scope>NUCLEOTIDE SEQUENCE [LARGE SCALE GENOMIC DNA]</scope>
    <source>
        <strain evidence="2 3">KCTC 52442</strain>
    </source>
</reference>
<evidence type="ECO:0000313" key="2">
    <source>
        <dbReference type="EMBL" id="MBC3831447.1"/>
    </source>
</evidence>
<accession>A0ABR6XPN7</accession>
<evidence type="ECO:0000313" key="3">
    <source>
        <dbReference type="Proteomes" id="UP000643610"/>
    </source>
</evidence>
<organism evidence="2 3">
    <name type="scientific">Undibacterium amnicola</name>
    <dbReference type="NCBI Taxonomy" id="1834038"/>
    <lineage>
        <taxon>Bacteria</taxon>
        <taxon>Pseudomonadati</taxon>
        <taxon>Pseudomonadota</taxon>
        <taxon>Betaproteobacteria</taxon>
        <taxon>Burkholderiales</taxon>
        <taxon>Oxalobacteraceae</taxon>
        <taxon>Undibacterium</taxon>
    </lineage>
</organism>
<sequence>MKSLRLVQYLLIISLAFASNIGAQEHTNLALQSLAPKSPGASKSVSNTNGFVSLNCAVIQSDLKKMMCASPEIMAAESKLRDLYQKVEVQTRDPQVLFGQQKDWRKKLVECKSEKCILERFRSQEKMLSTWIANEMKRLQEKENCQGKACWPEGSAMHTAYVLSEELDQLTPALQLQFEKLLRLLSNTQGSNGRPYIESRILSGIELQQRGWKKYIEDECELVGALTGAGGTWPTTWALDCQVTQMKNRLLDVKKVTACIEKIPRETRWIDQDVCIRELITLSKNVNPS</sequence>
<keyword evidence="1" id="KW-0732">Signal</keyword>
<proteinExistence type="predicted"/>
<keyword evidence="3" id="KW-1185">Reference proteome</keyword>
<protein>
    <submittedName>
        <fullName evidence="2">DUF1311 domain-containing protein</fullName>
    </submittedName>
</protein>